<organism evidence="1">
    <name type="scientific">mine drainage metagenome</name>
    <dbReference type="NCBI Taxonomy" id="410659"/>
    <lineage>
        <taxon>unclassified sequences</taxon>
        <taxon>metagenomes</taxon>
        <taxon>ecological metagenomes</taxon>
    </lineage>
</organism>
<reference evidence="1" key="2">
    <citation type="journal article" date="2014" name="ISME J.">
        <title>Microbial stratification in low pH oxic and suboxic macroscopic growths along an acid mine drainage.</title>
        <authorList>
            <person name="Mendez-Garcia C."/>
            <person name="Mesa V."/>
            <person name="Sprenger R.R."/>
            <person name="Richter M."/>
            <person name="Diez M.S."/>
            <person name="Solano J."/>
            <person name="Bargiela R."/>
            <person name="Golyshina O.V."/>
            <person name="Manteca A."/>
            <person name="Ramos J.L."/>
            <person name="Gallego J.R."/>
            <person name="Llorente I."/>
            <person name="Martins Dos Santos V.A."/>
            <person name="Jensen O.N."/>
            <person name="Pelaez A.I."/>
            <person name="Sanchez J."/>
            <person name="Ferrer M."/>
        </authorList>
    </citation>
    <scope>NUCLEOTIDE SEQUENCE</scope>
</reference>
<dbReference type="AlphaFoldDB" id="T1CV78"/>
<protein>
    <submittedName>
        <fullName evidence="1">Thermopsin</fullName>
    </submittedName>
</protein>
<sequence length="156" mass="16342">TEPALLFTQVSYAVTFTETGLRSGTSWFVTLAGTSRSSTTNSISFTEPNGTHTYSIGDVAGWHQSTIPYSSGASREPIDLVHASDVHGDVHGNRAPSGTGGSVTLNGVTTSSTSTMMTFAEPNGTYAYSVGDVPGWHQSVLPYTGFLTVNGTDIVE</sequence>
<accession>T1CV78</accession>
<feature type="non-terminal residue" evidence="1">
    <location>
        <position position="1"/>
    </location>
</feature>
<gene>
    <name evidence="1" type="ORF">B1B_03031</name>
</gene>
<comment type="caution">
    <text evidence="1">The sequence shown here is derived from an EMBL/GenBank/DDBJ whole genome shotgun (WGS) entry which is preliminary data.</text>
</comment>
<feature type="non-terminal residue" evidence="1">
    <location>
        <position position="156"/>
    </location>
</feature>
<evidence type="ECO:0000313" key="1">
    <source>
        <dbReference type="EMBL" id="EQD73800.1"/>
    </source>
</evidence>
<dbReference type="EMBL" id="AUZY01001831">
    <property type="protein sequence ID" value="EQD73800.1"/>
    <property type="molecule type" value="Genomic_DNA"/>
</dbReference>
<proteinExistence type="predicted"/>
<name>T1CV78_9ZZZZ</name>
<reference evidence="1" key="1">
    <citation type="submission" date="2013-08" db="EMBL/GenBank/DDBJ databases">
        <authorList>
            <person name="Mendez C."/>
            <person name="Richter M."/>
            <person name="Ferrer M."/>
            <person name="Sanchez J."/>
        </authorList>
    </citation>
    <scope>NUCLEOTIDE SEQUENCE</scope>
</reference>